<reference evidence="2" key="2">
    <citation type="submission" date="2012-12" db="EMBL/GenBank/DDBJ databases">
        <authorList>
            <consortium name="WormBase Consortium"/>
            <person name="Ghedin E."/>
            <person name="Paulini M."/>
        </authorList>
    </citation>
    <scope>NUCLEOTIDE SEQUENCE</scope>
    <source>
        <strain evidence="2">FR3</strain>
    </source>
</reference>
<sequence length="92" mass="10839">MIREKNYEDNVDKLISFEQTDWINEENQNTRLIKKLSQSNGLFIRGIAKDITSDVIQVYFMVTFFLFYGQISSAKFLMFFSVKTGVINESFF</sequence>
<dbReference type="AlphaFoldDB" id="A0A1I9G1B4"/>
<keyword evidence="1" id="KW-1133">Transmembrane helix</keyword>
<protein>
    <submittedName>
        <fullName evidence="2">Bm2240, isoform d</fullName>
    </submittedName>
</protein>
<evidence type="ECO:0000256" key="1">
    <source>
        <dbReference type="SAM" id="Phobius"/>
    </source>
</evidence>
<name>A0A1I9G1B4_BRUMA</name>
<feature type="transmembrane region" description="Helical" evidence="1">
    <location>
        <begin position="58"/>
        <end position="82"/>
    </location>
</feature>
<proteinExistence type="predicted"/>
<reference evidence="2" key="1">
    <citation type="journal article" date="2007" name="Science">
        <title>Draft genome of the filarial nematode parasite Brugia malayi.</title>
        <authorList>
            <person name="Ghedin E."/>
            <person name="Wang S."/>
            <person name="Spiro D."/>
            <person name="Caler E."/>
            <person name="Zhao Q."/>
            <person name="Crabtree J."/>
            <person name="Allen J.E."/>
            <person name="Delcher A.L."/>
            <person name="Guiliano D.B."/>
            <person name="Miranda-Saavedra D."/>
            <person name="Angiuoli S.V."/>
            <person name="Creasy T."/>
            <person name="Amedeo P."/>
            <person name="Haas B."/>
            <person name="El-Sayed N.M."/>
            <person name="Wortman J.R."/>
            <person name="Feldblyum T."/>
            <person name="Tallon L."/>
            <person name="Schatz M."/>
            <person name="Shumway M."/>
            <person name="Koo H."/>
            <person name="Salzberg S.L."/>
            <person name="Schobel S."/>
            <person name="Pertea M."/>
            <person name="Pop M."/>
            <person name="White O."/>
            <person name="Barton G.J."/>
            <person name="Carlow C.K."/>
            <person name="Crawford M.J."/>
            <person name="Daub J."/>
            <person name="Dimmic M.W."/>
            <person name="Estes C.F."/>
            <person name="Foster J.M."/>
            <person name="Ganatra M."/>
            <person name="Gregory W.F."/>
            <person name="Johnson N.M."/>
            <person name="Jin J."/>
            <person name="Komuniecki R."/>
            <person name="Korf I."/>
            <person name="Kumar S."/>
            <person name="Laney S."/>
            <person name="Li B.W."/>
            <person name="Li W."/>
            <person name="Lindblom T.H."/>
            <person name="Lustigman S."/>
            <person name="Ma D."/>
            <person name="Maina C.V."/>
            <person name="Martin D.M."/>
            <person name="McCarter J.P."/>
            <person name="McReynolds L."/>
            <person name="Mitreva M."/>
            <person name="Nutman T.B."/>
            <person name="Parkinson J."/>
            <person name="Peregrin-Alvarez J.M."/>
            <person name="Poole C."/>
            <person name="Ren Q."/>
            <person name="Saunders L."/>
            <person name="Sluder A.E."/>
            <person name="Smith K."/>
            <person name="Stanke M."/>
            <person name="Unnasch T.R."/>
            <person name="Ware J."/>
            <person name="Wei A.D."/>
            <person name="Weil G."/>
            <person name="Williams D.J."/>
            <person name="Zhang Y."/>
            <person name="Williams S.A."/>
            <person name="Fraser-Liggett C."/>
            <person name="Slatko B."/>
            <person name="Blaxter M.L."/>
            <person name="Scott A.L."/>
        </authorList>
    </citation>
    <scope>NUCLEOTIDE SEQUENCE</scope>
    <source>
        <strain evidence="2">FR3</strain>
    </source>
</reference>
<keyword evidence="1" id="KW-0472">Membrane</keyword>
<accession>A0A1I9G1B4</accession>
<dbReference type="EMBL" id="LN856924">
    <property type="protein sequence ID" value="CDP94058.1"/>
    <property type="molecule type" value="Genomic_DNA"/>
</dbReference>
<evidence type="ECO:0000313" key="2">
    <source>
        <dbReference type="EMBL" id="CDP94058.1"/>
    </source>
</evidence>
<gene>
    <name evidence="2" type="primary">Bm2240</name>
    <name evidence="2" type="ORF">BM_Bm2240</name>
</gene>
<organism evidence="2">
    <name type="scientific">Brugia malayi</name>
    <name type="common">Filarial nematode worm</name>
    <dbReference type="NCBI Taxonomy" id="6279"/>
    <lineage>
        <taxon>Eukaryota</taxon>
        <taxon>Metazoa</taxon>
        <taxon>Ecdysozoa</taxon>
        <taxon>Nematoda</taxon>
        <taxon>Chromadorea</taxon>
        <taxon>Rhabditida</taxon>
        <taxon>Spirurina</taxon>
        <taxon>Spiruromorpha</taxon>
        <taxon>Filarioidea</taxon>
        <taxon>Onchocercidae</taxon>
        <taxon>Brugia</taxon>
    </lineage>
</organism>
<keyword evidence="1" id="KW-0812">Transmembrane</keyword>